<protein>
    <recommendedName>
        <fullName evidence="5">HCP-like protein</fullName>
    </recommendedName>
</protein>
<reference evidence="3 4" key="1">
    <citation type="submission" date="2016-07" db="EMBL/GenBank/DDBJ databases">
        <title>Pervasive Adenine N6-methylation of Active Genes in Fungi.</title>
        <authorList>
            <consortium name="DOE Joint Genome Institute"/>
            <person name="Mondo S.J."/>
            <person name="Dannebaum R.O."/>
            <person name="Kuo R.C."/>
            <person name="Labutti K."/>
            <person name="Haridas S."/>
            <person name="Kuo A."/>
            <person name="Salamov A."/>
            <person name="Ahrendt S.R."/>
            <person name="Lipzen A."/>
            <person name="Sullivan W."/>
            <person name="Andreopoulos W.B."/>
            <person name="Clum A."/>
            <person name="Lindquist E."/>
            <person name="Daum C."/>
            <person name="Ramamoorthy G.K."/>
            <person name="Gryganskyi A."/>
            <person name="Culley D."/>
            <person name="Magnuson J.K."/>
            <person name="James T.Y."/>
            <person name="O'Malley M.A."/>
            <person name="Stajich J.E."/>
            <person name="Spatafora J.W."/>
            <person name="Visel A."/>
            <person name="Grigoriev I.V."/>
        </authorList>
    </citation>
    <scope>NUCLEOTIDE SEQUENCE [LARGE SCALE GENOMIC DNA]</scope>
    <source>
        <strain evidence="3 4">NRRL 3301</strain>
    </source>
</reference>
<dbReference type="InterPro" id="IPR011990">
    <property type="entry name" value="TPR-like_helical_dom_sf"/>
</dbReference>
<evidence type="ECO:0008006" key="5">
    <source>
        <dbReference type="Google" id="ProtNLM"/>
    </source>
</evidence>
<dbReference type="Pfam" id="PF08238">
    <property type="entry name" value="Sel1"/>
    <property type="match status" value="5"/>
</dbReference>
<feature type="compositionally biased region" description="Polar residues" evidence="2">
    <location>
        <begin position="306"/>
        <end position="320"/>
    </location>
</feature>
<dbReference type="AlphaFoldDB" id="A0A1X2G933"/>
<dbReference type="EMBL" id="MCGT01000030">
    <property type="protein sequence ID" value="ORX48221.1"/>
    <property type="molecule type" value="Genomic_DNA"/>
</dbReference>
<feature type="compositionally biased region" description="Basic residues" evidence="2">
    <location>
        <begin position="222"/>
        <end position="232"/>
    </location>
</feature>
<organism evidence="3 4">
    <name type="scientific">Hesseltinella vesiculosa</name>
    <dbReference type="NCBI Taxonomy" id="101127"/>
    <lineage>
        <taxon>Eukaryota</taxon>
        <taxon>Fungi</taxon>
        <taxon>Fungi incertae sedis</taxon>
        <taxon>Mucoromycota</taxon>
        <taxon>Mucoromycotina</taxon>
        <taxon>Mucoromycetes</taxon>
        <taxon>Mucorales</taxon>
        <taxon>Cunninghamellaceae</taxon>
        <taxon>Hesseltinella</taxon>
    </lineage>
</organism>
<dbReference type="PANTHER" id="PTHR46430">
    <property type="entry name" value="PROTEIN SKT5-RELATED"/>
    <property type="match status" value="1"/>
</dbReference>
<feature type="compositionally biased region" description="Low complexity" evidence="2">
    <location>
        <begin position="27"/>
        <end position="47"/>
    </location>
</feature>
<dbReference type="SMART" id="SM00671">
    <property type="entry name" value="SEL1"/>
    <property type="match status" value="4"/>
</dbReference>
<dbReference type="OrthoDB" id="272077at2759"/>
<proteinExistence type="predicted"/>
<feature type="compositionally biased region" description="Low complexity" evidence="2">
    <location>
        <begin position="265"/>
        <end position="305"/>
    </location>
</feature>
<name>A0A1X2G933_9FUNG</name>
<feature type="compositionally biased region" description="Pro residues" evidence="2">
    <location>
        <begin position="236"/>
        <end position="246"/>
    </location>
</feature>
<feature type="compositionally biased region" description="Polar residues" evidence="2">
    <location>
        <begin position="376"/>
        <end position="389"/>
    </location>
</feature>
<dbReference type="InterPro" id="IPR051726">
    <property type="entry name" value="Chitin_Synth_Reg"/>
</dbReference>
<evidence type="ECO:0000313" key="4">
    <source>
        <dbReference type="Proteomes" id="UP000242146"/>
    </source>
</evidence>
<feature type="compositionally biased region" description="Polar residues" evidence="2">
    <location>
        <begin position="48"/>
        <end position="73"/>
    </location>
</feature>
<dbReference type="InterPro" id="IPR006597">
    <property type="entry name" value="Sel1-like"/>
</dbReference>
<feature type="region of interest" description="Disordered" evidence="2">
    <location>
        <begin position="1"/>
        <end position="251"/>
    </location>
</feature>
<dbReference type="STRING" id="101127.A0A1X2G933"/>
<dbReference type="Gene3D" id="1.25.40.10">
    <property type="entry name" value="Tetratricopeptide repeat domain"/>
    <property type="match status" value="2"/>
</dbReference>
<accession>A0A1X2G933</accession>
<dbReference type="Proteomes" id="UP000242146">
    <property type="component" value="Unassembled WGS sequence"/>
</dbReference>
<dbReference type="SUPFAM" id="SSF81901">
    <property type="entry name" value="HCP-like"/>
    <property type="match status" value="2"/>
</dbReference>
<evidence type="ECO:0000256" key="1">
    <source>
        <dbReference type="ARBA" id="ARBA00022737"/>
    </source>
</evidence>
<feature type="compositionally biased region" description="Low complexity" evidence="2">
    <location>
        <begin position="165"/>
        <end position="182"/>
    </location>
</feature>
<keyword evidence="4" id="KW-1185">Reference proteome</keyword>
<comment type="caution">
    <text evidence="3">The sequence shown here is derived from an EMBL/GenBank/DDBJ whole genome shotgun (WGS) entry which is preliminary data.</text>
</comment>
<keyword evidence="1" id="KW-0677">Repeat</keyword>
<dbReference type="PANTHER" id="PTHR46430:SF1">
    <property type="entry name" value="CHITIN SYNTHASE REGULATOR SKT5-RELATED"/>
    <property type="match status" value="1"/>
</dbReference>
<feature type="region of interest" description="Disordered" evidence="2">
    <location>
        <begin position="265"/>
        <end position="400"/>
    </location>
</feature>
<gene>
    <name evidence="3" type="ORF">DM01DRAFT_1338688</name>
</gene>
<evidence type="ECO:0000256" key="2">
    <source>
        <dbReference type="SAM" id="MobiDB-lite"/>
    </source>
</evidence>
<feature type="compositionally biased region" description="Basic and acidic residues" evidence="2">
    <location>
        <begin position="129"/>
        <end position="139"/>
    </location>
</feature>
<evidence type="ECO:0000313" key="3">
    <source>
        <dbReference type="EMBL" id="ORX48221.1"/>
    </source>
</evidence>
<sequence>MATQPLGLFAVNLDPADLSDDEDDPIPTHVSPPSSVIPVSPAPASSVQIKNANSPEPSSSAHVPESIPTQPLATTPPPDRPLSQTSQSAASSEPVPTPPPSTAEVDVAEGVTSARVDVERKASKVLYDPTKKSVADPKDTQIQSFAKHASIIEPSRHVINTHPKLSQQSQSPPASLPSFPSFTLTSGAAKDAVRRESAASQTDLSPHTHRHSQQPDADEFHHHHHHHHHAHASPHPAEPNAPPPPPPKDRYVIINRNFAIGHSPVTAASASSSSAAQPQPTSTATQQPAAESASTSLSTLPPGSAKSPTQRGAENDSQTYLPELDFSSPSIFSPVTGDGPVSASQVGRGKVPATATPAVDQQDRRSSSHGSTSGSFHQDGSVTTSTSHRNSLDRPLSTLSQQLVGNTNTINATAQTSRYNIASYSLTNNPDAVRVYGEMAKRTNDPYVQLAYAKYLIQVAKLFQPNQGHTDNVEDATRGRRRGFEREAVRWVRRLSEQGIPEAALMEATWMEDHLYGYSGNHNKKIERLYRLAVGANLPEAYYRLAARLESSNRNSEEALFLFQRAAEFNYPQAIYKIAKIHLHGELGQPQNLRLGMEHLMLAVNASTEECSEPPYVLALILTNRYSKLSVPTELTEAFGQLPDVIGYMEQSANLGNVGAKNRAGHIYEHGSYGIPMDVAKAFSFYTDAANKGHLQSMLALSRLYNRGCHGPSDDDEQHRLEQDTSGWFASHDVNPEMAFSWCRRAARGGLPDASFLLGWYYEIGLGIPRNYQYAMECFEQAAAKGQLDAKERLEKTNSFTRQQHQDPAVHSSTRISRDFGSMRLTADFRHNKEDCNMM</sequence>